<dbReference type="InterPro" id="IPR001509">
    <property type="entry name" value="Epimerase_deHydtase"/>
</dbReference>
<sequence length="335" mass="37538">MKIFMIGGTGLLGSAAASKFIQESHQVITIALPPLPTDFNIPGLEIILGNYLQMTDETLLSYMRGCEGFVFAAGIDERIESKPPIYDMFKKYNIDPVDRLLKLAKQAGITQVVILGSYFAYFDRVRPSLKLSKTHPYIKSRVEQARIALSHANDSFHVAVLELPYIFGVQKGRKPVWTIIVERIVKMKKRTYYPKGGTTMVTTTQVAQAIYGAITRHKGAKCYPIGYYNLTNREFLVIVHEALGTPNKPIILIPKVVFKIAMFFETKRRKRAGVEGGLNLVKFASLQCTNQFIDPSLGSNLLGVEPDDIKQAIIDSIKLSYEALHTSNMIDMKKD</sequence>
<evidence type="ECO:0000313" key="2">
    <source>
        <dbReference type="EMBL" id="MCV2232303.1"/>
    </source>
</evidence>
<dbReference type="Gene3D" id="3.40.50.720">
    <property type="entry name" value="NAD(P)-binding Rossmann-like Domain"/>
    <property type="match status" value="1"/>
</dbReference>
<proteinExistence type="predicted"/>
<dbReference type="PANTHER" id="PTHR48079">
    <property type="entry name" value="PROTEIN YEEZ"/>
    <property type="match status" value="1"/>
</dbReference>
<feature type="domain" description="NAD-dependent epimerase/dehydratase" evidence="1">
    <location>
        <begin position="3"/>
        <end position="196"/>
    </location>
</feature>
<reference evidence="2" key="1">
    <citation type="submission" date="2022-09" db="EMBL/GenBank/DDBJ databases">
        <title>Novel Mycoplasma species identified in domestic and wild animals.</title>
        <authorList>
            <person name="Volokhov D.V."/>
            <person name="Furtak V.A."/>
            <person name="Zagorodnyaya T.A."/>
        </authorList>
    </citation>
    <scope>NUCLEOTIDE SEQUENCE</scope>
    <source>
        <strain evidence="2">Oakley</strain>
    </source>
</reference>
<dbReference type="InterPro" id="IPR036291">
    <property type="entry name" value="NAD(P)-bd_dom_sf"/>
</dbReference>
<dbReference type="Pfam" id="PF01370">
    <property type="entry name" value="Epimerase"/>
    <property type="match status" value="1"/>
</dbReference>
<keyword evidence="3" id="KW-1185">Reference proteome</keyword>
<dbReference type="PANTHER" id="PTHR48079:SF6">
    <property type="entry name" value="NAD(P)-BINDING DOMAIN-CONTAINING PROTEIN-RELATED"/>
    <property type="match status" value="1"/>
</dbReference>
<dbReference type="RefSeq" id="WP_263608488.1">
    <property type="nucleotide sequence ID" value="NZ_JAOVQM010000003.1"/>
</dbReference>
<dbReference type="SUPFAM" id="SSF51735">
    <property type="entry name" value="NAD(P)-binding Rossmann-fold domains"/>
    <property type="match status" value="1"/>
</dbReference>
<dbReference type="EMBL" id="JAOVQM010000003">
    <property type="protein sequence ID" value="MCV2232303.1"/>
    <property type="molecule type" value="Genomic_DNA"/>
</dbReference>
<accession>A0ABT2Y742</accession>
<dbReference type="Proteomes" id="UP001177160">
    <property type="component" value="Unassembled WGS sequence"/>
</dbReference>
<gene>
    <name evidence="2" type="ORF">N7548_05615</name>
</gene>
<evidence type="ECO:0000259" key="1">
    <source>
        <dbReference type="Pfam" id="PF01370"/>
    </source>
</evidence>
<dbReference type="InterPro" id="IPR051783">
    <property type="entry name" value="NAD(P)-dependent_oxidoreduct"/>
</dbReference>
<organism evidence="2 3">
    <name type="scientific">Paracholeplasma manati</name>
    <dbReference type="NCBI Taxonomy" id="591373"/>
    <lineage>
        <taxon>Bacteria</taxon>
        <taxon>Bacillati</taxon>
        <taxon>Mycoplasmatota</taxon>
        <taxon>Mollicutes</taxon>
        <taxon>Acholeplasmatales</taxon>
        <taxon>Acholeplasmataceae</taxon>
        <taxon>Paracholeplasma</taxon>
    </lineage>
</organism>
<name>A0ABT2Y742_9MOLU</name>
<comment type="caution">
    <text evidence="2">The sequence shown here is derived from an EMBL/GenBank/DDBJ whole genome shotgun (WGS) entry which is preliminary data.</text>
</comment>
<protein>
    <submittedName>
        <fullName evidence="2">NAD(P)-dependent oxidoreductase</fullName>
    </submittedName>
</protein>
<evidence type="ECO:0000313" key="3">
    <source>
        <dbReference type="Proteomes" id="UP001177160"/>
    </source>
</evidence>